<comment type="caution">
    <text evidence="2">The sequence shown here is derived from an EMBL/GenBank/DDBJ whole genome shotgun (WGS) entry which is preliminary data.</text>
</comment>
<dbReference type="AlphaFoldDB" id="A0A368GPQ3"/>
<dbReference type="Proteomes" id="UP000252519">
    <property type="component" value="Unassembled WGS sequence"/>
</dbReference>
<name>A0A368GPQ3_ANCCA</name>
<proteinExistence type="predicted"/>
<organism evidence="2 3">
    <name type="scientific">Ancylostoma caninum</name>
    <name type="common">Dog hookworm</name>
    <dbReference type="NCBI Taxonomy" id="29170"/>
    <lineage>
        <taxon>Eukaryota</taxon>
        <taxon>Metazoa</taxon>
        <taxon>Ecdysozoa</taxon>
        <taxon>Nematoda</taxon>
        <taxon>Chromadorea</taxon>
        <taxon>Rhabditida</taxon>
        <taxon>Rhabditina</taxon>
        <taxon>Rhabditomorpha</taxon>
        <taxon>Strongyloidea</taxon>
        <taxon>Ancylostomatidae</taxon>
        <taxon>Ancylostomatinae</taxon>
        <taxon>Ancylostoma</taxon>
    </lineage>
</organism>
<accession>A0A368GPQ3</accession>
<reference evidence="2 3" key="1">
    <citation type="submission" date="2014-10" db="EMBL/GenBank/DDBJ databases">
        <title>Draft genome of the hookworm Ancylostoma caninum.</title>
        <authorList>
            <person name="Mitreva M."/>
        </authorList>
    </citation>
    <scope>NUCLEOTIDE SEQUENCE [LARGE SCALE GENOMIC DNA]</scope>
    <source>
        <strain evidence="2 3">Baltimore</strain>
    </source>
</reference>
<dbReference type="EMBL" id="JOJR01000114">
    <property type="protein sequence ID" value="RCN44995.1"/>
    <property type="molecule type" value="Genomic_DNA"/>
</dbReference>
<gene>
    <name evidence="2" type="ORF">ANCCAN_08990</name>
</gene>
<evidence type="ECO:0000313" key="3">
    <source>
        <dbReference type="Proteomes" id="UP000252519"/>
    </source>
</evidence>
<keyword evidence="3" id="KW-1185">Reference proteome</keyword>
<protein>
    <submittedName>
        <fullName evidence="2">Uncharacterized protein</fullName>
    </submittedName>
</protein>
<evidence type="ECO:0000313" key="2">
    <source>
        <dbReference type="EMBL" id="RCN44995.1"/>
    </source>
</evidence>
<sequence length="26" mass="2953">MQSPPPLISRCRAALHEAMNNMKKDN</sequence>
<evidence type="ECO:0000256" key="1">
    <source>
        <dbReference type="SAM" id="MobiDB-lite"/>
    </source>
</evidence>
<feature type="region of interest" description="Disordered" evidence="1">
    <location>
        <begin position="1"/>
        <end position="26"/>
    </location>
</feature>